<dbReference type="SUPFAM" id="SSF52980">
    <property type="entry name" value="Restriction endonuclease-like"/>
    <property type="match status" value="1"/>
</dbReference>
<evidence type="ECO:0000256" key="1">
    <source>
        <dbReference type="SAM" id="MobiDB-lite"/>
    </source>
</evidence>
<organism evidence="2 3">
    <name type="scientific">Mya arenaria</name>
    <name type="common">Soft-shell clam</name>
    <dbReference type="NCBI Taxonomy" id="6604"/>
    <lineage>
        <taxon>Eukaryota</taxon>
        <taxon>Metazoa</taxon>
        <taxon>Spiralia</taxon>
        <taxon>Lophotrochozoa</taxon>
        <taxon>Mollusca</taxon>
        <taxon>Bivalvia</taxon>
        <taxon>Autobranchia</taxon>
        <taxon>Heteroconchia</taxon>
        <taxon>Euheterodonta</taxon>
        <taxon>Imparidentia</taxon>
        <taxon>Neoheterodontei</taxon>
        <taxon>Myida</taxon>
        <taxon>Myoidea</taxon>
        <taxon>Myidae</taxon>
        <taxon>Mya</taxon>
    </lineage>
</organism>
<keyword evidence="3" id="KW-1185">Reference proteome</keyword>
<dbReference type="Proteomes" id="UP001164746">
    <property type="component" value="Chromosome 14"/>
</dbReference>
<proteinExistence type="predicted"/>
<evidence type="ECO:0000313" key="2">
    <source>
        <dbReference type="EMBL" id="WAR26927.1"/>
    </source>
</evidence>
<dbReference type="EMBL" id="CP111025">
    <property type="protein sequence ID" value="WAR26927.1"/>
    <property type="molecule type" value="Genomic_DNA"/>
</dbReference>
<protein>
    <submittedName>
        <fullName evidence="2">Uncharacterized protein</fullName>
    </submittedName>
</protein>
<dbReference type="Gene3D" id="3.90.320.10">
    <property type="match status" value="1"/>
</dbReference>
<dbReference type="InterPro" id="IPR011335">
    <property type="entry name" value="Restrct_endonuc-II-like"/>
</dbReference>
<name>A0ABY7FZ53_MYAAR</name>
<sequence length="186" mass="20690">MSSDSDPGLCKTHNYYAQLQGEMTVTGLPWCDFVVWTANATCPTPACDDATNEVCENGYCKIRNVYSGPNPNKDSSTFHSCCSYKCINRGYRKEYQHNYQTPTTTTAPSIPAVPTSASIKDTGKSSSTTTKPQQRQQHLPFLLFLQVHQQGIQERVAAQLPNPNNDSSTFHSCCSYKCINRGCRKE</sequence>
<dbReference type="InterPro" id="IPR011604">
    <property type="entry name" value="PDDEXK-like_dom_sf"/>
</dbReference>
<accession>A0ABY7FZ53</accession>
<evidence type="ECO:0000313" key="3">
    <source>
        <dbReference type="Proteomes" id="UP001164746"/>
    </source>
</evidence>
<reference evidence="2" key="1">
    <citation type="submission" date="2022-11" db="EMBL/GenBank/DDBJ databases">
        <title>Centuries of genome instability and evolution in soft-shell clam transmissible cancer (bioRxiv).</title>
        <authorList>
            <person name="Hart S.F.M."/>
            <person name="Yonemitsu M.A."/>
            <person name="Giersch R.M."/>
            <person name="Beal B.F."/>
            <person name="Arriagada G."/>
            <person name="Davis B.W."/>
            <person name="Ostrander E.A."/>
            <person name="Goff S.P."/>
            <person name="Metzger M.J."/>
        </authorList>
    </citation>
    <scope>NUCLEOTIDE SEQUENCE</scope>
    <source>
        <strain evidence="2">MELC-2E11</strain>
        <tissue evidence="2">Siphon/mantle</tissue>
    </source>
</reference>
<feature type="region of interest" description="Disordered" evidence="1">
    <location>
        <begin position="101"/>
        <end position="133"/>
    </location>
</feature>
<gene>
    <name evidence="2" type="ORF">MAR_012631</name>
</gene>